<dbReference type="AlphaFoldDB" id="A0A2M9V339"/>
<evidence type="ECO:0000313" key="1">
    <source>
        <dbReference type="EMBL" id="PJY72019.1"/>
    </source>
</evidence>
<protein>
    <submittedName>
        <fullName evidence="1">Uncharacterized protein</fullName>
    </submittedName>
</protein>
<dbReference type="Proteomes" id="UP000231846">
    <property type="component" value="Unassembled WGS sequence"/>
</dbReference>
<reference evidence="1 2" key="1">
    <citation type="journal article" date="2017" name="MBio">
        <title>Gut Symbiont Bacteroides fragilis Secretes a Eukaryotic-Like Ubiquitin Protein That Mediates Intraspecies Antagonism.</title>
        <authorList>
            <person name="Chatzidaki-Livanis M."/>
            <person name="Coyne M.J."/>
            <person name="Roelofs K.G."/>
            <person name="Gentyala R.R."/>
            <person name="Caldwell J.M."/>
            <person name="Comstock L.E."/>
        </authorList>
    </citation>
    <scope>NUCLEOTIDE SEQUENCE [LARGE SCALE GENOMIC DNA]</scope>
    <source>
        <strain evidence="1 2">12905</strain>
    </source>
</reference>
<name>A0A2M9V339_BACFG</name>
<evidence type="ECO:0000313" key="2">
    <source>
        <dbReference type="Proteomes" id="UP000231846"/>
    </source>
</evidence>
<dbReference type="KEGG" id="bfb:VU15_04870"/>
<sequence>MKLIQYISTTYVREELYNPDNWDLINPKSPPEFISSGGPFCHKVELEGFEPSSKRGNHKLSTCLSLPKFFVQEQNQSHQFLPYPLKFHQKRKATSDYPRCNCTTEPECFGATASE</sequence>
<proteinExistence type="predicted"/>
<accession>A0A2M9V339</accession>
<organism evidence="1 2">
    <name type="scientific">Bacteroides fragilis</name>
    <dbReference type="NCBI Taxonomy" id="817"/>
    <lineage>
        <taxon>Bacteria</taxon>
        <taxon>Pseudomonadati</taxon>
        <taxon>Bacteroidota</taxon>
        <taxon>Bacteroidia</taxon>
        <taxon>Bacteroidales</taxon>
        <taxon>Bacteroidaceae</taxon>
        <taxon>Bacteroides</taxon>
    </lineage>
</organism>
<dbReference type="EMBL" id="PDCW01000035">
    <property type="protein sequence ID" value="PJY72019.1"/>
    <property type="molecule type" value="Genomic_DNA"/>
</dbReference>
<gene>
    <name evidence="1" type="ORF">CQW34_03684</name>
</gene>
<comment type="caution">
    <text evidence="1">The sequence shown here is derived from an EMBL/GenBank/DDBJ whole genome shotgun (WGS) entry which is preliminary data.</text>
</comment>